<dbReference type="EMBL" id="SWRJ01000003">
    <property type="protein sequence ID" value="NFI21712.1"/>
    <property type="molecule type" value="Genomic_DNA"/>
</dbReference>
<evidence type="ECO:0000313" key="4">
    <source>
        <dbReference type="Proteomes" id="UP000482543"/>
    </source>
</evidence>
<evidence type="ECO:0000313" key="2">
    <source>
        <dbReference type="EMBL" id="NFI21712.1"/>
    </source>
</evidence>
<evidence type="ECO:0000313" key="1">
    <source>
        <dbReference type="EMBL" id="NFF02210.1"/>
    </source>
</evidence>
<accession>A0A846IES5</accession>
<dbReference type="Proteomes" id="UP000472521">
    <property type="component" value="Unassembled WGS sequence"/>
</dbReference>
<dbReference type="EMBL" id="SWND01000005">
    <property type="protein sequence ID" value="NFF02210.1"/>
    <property type="molecule type" value="Genomic_DNA"/>
</dbReference>
<name>A0A846IES5_CLOBO</name>
<protein>
    <submittedName>
        <fullName evidence="1">Uncharacterized protein</fullName>
    </submittedName>
</protein>
<gene>
    <name evidence="2" type="ORF">FC964_09995</name>
    <name evidence="1" type="ORF">FCV25_10615</name>
</gene>
<comment type="caution">
    <text evidence="1">The sequence shown here is derived from an EMBL/GenBank/DDBJ whole genome shotgun (WGS) entry which is preliminary data.</text>
</comment>
<dbReference type="Proteomes" id="UP000482543">
    <property type="component" value="Unassembled WGS sequence"/>
</dbReference>
<evidence type="ECO:0000313" key="3">
    <source>
        <dbReference type="Proteomes" id="UP000472521"/>
    </source>
</evidence>
<dbReference type="AlphaFoldDB" id="A0A846IES5"/>
<sequence>MKFIFYYDKIKLAKSKTYVKAQSGYEPALSICKKTQRKLRFYINIK</sequence>
<reference evidence="3 4" key="1">
    <citation type="submission" date="2019-04" db="EMBL/GenBank/DDBJ databases">
        <title>Genome sequencing of Clostridium botulinum Groups I-IV and Clostridium butyricum.</title>
        <authorList>
            <person name="Brunt J."/>
            <person name="Van Vliet A.H.M."/>
            <person name="Stringer S.C."/>
            <person name="Carter A.T."/>
            <person name="Peck M.W."/>
        </authorList>
    </citation>
    <scope>NUCLEOTIDE SEQUENCE [LARGE SCALE GENOMIC DNA]</scope>
    <source>
        <strain evidence="2 4">IFR 15/034</strain>
        <strain evidence="1 3">IFR 18/054</strain>
    </source>
</reference>
<proteinExistence type="predicted"/>
<organism evidence="1 3">
    <name type="scientific">Clostridium botulinum</name>
    <dbReference type="NCBI Taxonomy" id="1491"/>
    <lineage>
        <taxon>Bacteria</taxon>
        <taxon>Bacillati</taxon>
        <taxon>Bacillota</taxon>
        <taxon>Clostridia</taxon>
        <taxon>Eubacteriales</taxon>
        <taxon>Clostridiaceae</taxon>
        <taxon>Clostridium</taxon>
    </lineage>
</organism>